<evidence type="ECO:0000256" key="6">
    <source>
        <dbReference type="ARBA" id="ARBA00022605"/>
    </source>
</evidence>
<dbReference type="NCBIfam" id="NF002300">
    <property type="entry name" value="PRK01222.1-7"/>
    <property type="match status" value="1"/>
</dbReference>
<sequence>MTKVKICGMQTLEDAQYAVDAGADFIGFVFAPSKRQVTIDEAGRILDGLDKKGVKTVGVFVNPSMEEARRALEKGLDYIQFHGDETPGFVENFKGQAIKAFPSNSEFTNKEKFDYPAEYILVDSPRKEYYGGSGSSFDWEAFDQEGLDRARFALAGGLKPENIGEAISVFEPALVDVSSGVESDGMKDPEKVSRFIKNVKEVS</sequence>
<evidence type="ECO:0000256" key="5">
    <source>
        <dbReference type="ARBA" id="ARBA00022272"/>
    </source>
</evidence>
<proteinExistence type="inferred from homology"/>
<evidence type="ECO:0000313" key="12">
    <source>
        <dbReference type="EMBL" id="SOC44081.1"/>
    </source>
</evidence>
<evidence type="ECO:0000256" key="1">
    <source>
        <dbReference type="ARBA" id="ARBA00001164"/>
    </source>
</evidence>
<evidence type="ECO:0000256" key="4">
    <source>
        <dbReference type="ARBA" id="ARBA00012572"/>
    </source>
</evidence>
<keyword evidence="7 10" id="KW-0822">Tryptophan biosynthesis</keyword>
<dbReference type="OrthoDB" id="9786954at2"/>
<dbReference type="InterPro" id="IPR011060">
    <property type="entry name" value="RibuloseP-bd_barrel"/>
</dbReference>
<keyword evidence="13" id="KW-1185">Reference proteome</keyword>
<dbReference type="UniPathway" id="UPA00035">
    <property type="reaction ID" value="UER00042"/>
</dbReference>
<keyword evidence="9 10" id="KW-0413">Isomerase</keyword>
<evidence type="ECO:0000256" key="10">
    <source>
        <dbReference type="HAMAP-Rule" id="MF_00135"/>
    </source>
</evidence>
<dbReference type="InterPro" id="IPR013785">
    <property type="entry name" value="Aldolase_TIM"/>
</dbReference>
<organism evidence="12 13">
    <name type="scientific">Salinicoccus kekensis</name>
    <dbReference type="NCBI Taxonomy" id="714307"/>
    <lineage>
        <taxon>Bacteria</taxon>
        <taxon>Bacillati</taxon>
        <taxon>Bacillota</taxon>
        <taxon>Bacilli</taxon>
        <taxon>Bacillales</taxon>
        <taxon>Staphylococcaceae</taxon>
        <taxon>Salinicoccus</taxon>
    </lineage>
</organism>
<feature type="domain" description="N-(5'phosphoribosyl) anthranilate isomerase (PRAI)" evidence="11">
    <location>
        <begin position="4"/>
        <end position="198"/>
    </location>
</feature>
<evidence type="ECO:0000259" key="11">
    <source>
        <dbReference type="Pfam" id="PF00697"/>
    </source>
</evidence>
<evidence type="ECO:0000256" key="9">
    <source>
        <dbReference type="ARBA" id="ARBA00023235"/>
    </source>
</evidence>
<comment type="similarity">
    <text evidence="3 10">Belongs to the TrpF family.</text>
</comment>
<dbReference type="Proteomes" id="UP000219412">
    <property type="component" value="Unassembled WGS sequence"/>
</dbReference>
<dbReference type="InterPro" id="IPR044643">
    <property type="entry name" value="TrpF_fam"/>
</dbReference>
<accession>A0A285UV02</accession>
<protein>
    <recommendedName>
        <fullName evidence="5 10">N-(5'-phosphoribosyl)anthranilate isomerase</fullName>
        <shortName evidence="10">PRAI</shortName>
        <ecNumber evidence="4 10">5.3.1.24</ecNumber>
    </recommendedName>
</protein>
<dbReference type="SUPFAM" id="SSF51366">
    <property type="entry name" value="Ribulose-phoshate binding barrel"/>
    <property type="match status" value="1"/>
</dbReference>
<comment type="pathway">
    <text evidence="2 10">Amino-acid biosynthesis; L-tryptophan biosynthesis; L-tryptophan from chorismate: step 3/5.</text>
</comment>
<dbReference type="EMBL" id="OBQF01000006">
    <property type="protein sequence ID" value="SOC44081.1"/>
    <property type="molecule type" value="Genomic_DNA"/>
</dbReference>
<dbReference type="RefSeq" id="WP_097042047.1">
    <property type="nucleotide sequence ID" value="NZ_OBQF01000006.1"/>
</dbReference>
<dbReference type="PANTHER" id="PTHR42894:SF1">
    <property type="entry name" value="N-(5'-PHOSPHORIBOSYL)ANTHRANILATE ISOMERASE"/>
    <property type="match status" value="1"/>
</dbReference>
<comment type="catalytic activity">
    <reaction evidence="1 10">
        <text>N-(5-phospho-beta-D-ribosyl)anthranilate = 1-(2-carboxyphenylamino)-1-deoxy-D-ribulose 5-phosphate</text>
        <dbReference type="Rhea" id="RHEA:21540"/>
        <dbReference type="ChEBI" id="CHEBI:18277"/>
        <dbReference type="ChEBI" id="CHEBI:58613"/>
        <dbReference type="EC" id="5.3.1.24"/>
    </reaction>
</comment>
<evidence type="ECO:0000256" key="3">
    <source>
        <dbReference type="ARBA" id="ARBA00007571"/>
    </source>
</evidence>
<dbReference type="GO" id="GO:0004640">
    <property type="term" value="F:phosphoribosylanthranilate isomerase activity"/>
    <property type="evidence" value="ECO:0007669"/>
    <property type="project" value="UniProtKB-UniRule"/>
</dbReference>
<dbReference type="FunFam" id="3.20.20.70:FF:000075">
    <property type="entry name" value="Tryptophan biosynthesis protein TRP1"/>
    <property type="match status" value="1"/>
</dbReference>
<reference evidence="13" key="1">
    <citation type="submission" date="2017-08" db="EMBL/GenBank/DDBJ databases">
        <authorList>
            <person name="Varghese N."/>
            <person name="Submissions S."/>
        </authorList>
    </citation>
    <scope>NUCLEOTIDE SEQUENCE [LARGE SCALE GENOMIC DNA]</scope>
    <source>
        <strain evidence="13">DSM 23173</strain>
    </source>
</reference>
<evidence type="ECO:0000313" key="13">
    <source>
        <dbReference type="Proteomes" id="UP000219412"/>
    </source>
</evidence>
<dbReference type="HAMAP" id="MF_00135">
    <property type="entry name" value="PRAI"/>
    <property type="match status" value="1"/>
</dbReference>
<dbReference type="CDD" id="cd00405">
    <property type="entry name" value="PRAI"/>
    <property type="match status" value="1"/>
</dbReference>
<dbReference type="GO" id="GO:0000162">
    <property type="term" value="P:L-tryptophan biosynthetic process"/>
    <property type="evidence" value="ECO:0007669"/>
    <property type="project" value="UniProtKB-UniRule"/>
</dbReference>
<dbReference type="PANTHER" id="PTHR42894">
    <property type="entry name" value="N-(5'-PHOSPHORIBOSYL)ANTHRANILATE ISOMERASE"/>
    <property type="match status" value="1"/>
</dbReference>
<evidence type="ECO:0000256" key="7">
    <source>
        <dbReference type="ARBA" id="ARBA00022822"/>
    </source>
</evidence>
<dbReference type="Pfam" id="PF00697">
    <property type="entry name" value="PRAI"/>
    <property type="match status" value="1"/>
</dbReference>
<dbReference type="EC" id="5.3.1.24" evidence="4 10"/>
<dbReference type="InterPro" id="IPR001240">
    <property type="entry name" value="PRAI_dom"/>
</dbReference>
<gene>
    <name evidence="10" type="primary">trpF</name>
    <name evidence="12" type="ORF">SAMN05878391_2198</name>
</gene>
<dbReference type="Gene3D" id="3.20.20.70">
    <property type="entry name" value="Aldolase class I"/>
    <property type="match status" value="1"/>
</dbReference>
<keyword evidence="8 10" id="KW-0057">Aromatic amino acid biosynthesis</keyword>
<evidence type="ECO:0000256" key="8">
    <source>
        <dbReference type="ARBA" id="ARBA00023141"/>
    </source>
</evidence>
<keyword evidence="6 10" id="KW-0028">Amino-acid biosynthesis</keyword>
<evidence type="ECO:0000256" key="2">
    <source>
        <dbReference type="ARBA" id="ARBA00004664"/>
    </source>
</evidence>
<name>A0A285UV02_9STAP</name>
<dbReference type="AlphaFoldDB" id="A0A285UV02"/>